<gene>
    <name evidence="3" type="ORF">B5F11_11790</name>
    <name evidence="4" type="ORF">DXC40_08655</name>
    <name evidence="2" type="ORF">ERS852551_03050</name>
</gene>
<dbReference type="OrthoDB" id="1860419at2"/>
<reference evidence="6" key="2">
    <citation type="submission" date="2017-04" db="EMBL/GenBank/DDBJ databases">
        <title>Function of individual gut microbiota members based on whole genome sequencing of pure cultures obtained from chicken caecum.</title>
        <authorList>
            <person name="Medvecky M."/>
            <person name="Cejkova D."/>
            <person name="Polansky O."/>
            <person name="Karasova D."/>
            <person name="Kubasova T."/>
            <person name="Cizek A."/>
            <person name="Rychlik I."/>
        </authorList>
    </citation>
    <scope>NUCLEOTIDE SEQUENCE [LARGE SCALE GENOMIC DNA]</scope>
    <source>
        <strain evidence="6">An175</strain>
    </source>
</reference>
<protein>
    <submittedName>
        <fullName evidence="2">Uncharacterized protein</fullName>
    </submittedName>
</protein>
<dbReference type="EMBL" id="QVME01000003">
    <property type="protein sequence ID" value="RGE68390.1"/>
    <property type="molecule type" value="Genomic_DNA"/>
</dbReference>
<reference evidence="2 5" key="1">
    <citation type="submission" date="2015-09" db="EMBL/GenBank/DDBJ databases">
        <authorList>
            <consortium name="Pathogen Informatics"/>
        </authorList>
    </citation>
    <scope>NUCLEOTIDE SEQUENCE [LARGE SCALE GENOMIC DNA]</scope>
    <source>
        <strain evidence="2 5">2789STDY5834939</strain>
    </source>
</reference>
<dbReference type="Proteomes" id="UP000196386">
    <property type="component" value="Unassembled WGS sequence"/>
</dbReference>
<dbReference type="RefSeq" id="WP_006873651.1">
    <property type="nucleotide sequence ID" value="NZ_CABIWA010000010.1"/>
</dbReference>
<evidence type="ECO:0000313" key="5">
    <source>
        <dbReference type="Proteomes" id="UP000095765"/>
    </source>
</evidence>
<accession>A0A174TED5</accession>
<dbReference type="Proteomes" id="UP000260828">
    <property type="component" value="Unassembled WGS sequence"/>
</dbReference>
<sequence length="152" mass="16566">MTDGTIFVRRLHNLPLTVRGVTTPNPDGTFSVYINAALPPEVQEAALQHEVYHIEHDHMYNLDPVAVNEREANERPSRIVEQPVPASAAALHCAQHMSGRCAPDESAAAGTNASSSPRCVAAPTVRAPRAALDEQSRQALHAWLEKRLYDVG</sequence>
<dbReference type="EMBL" id="NFKP01000014">
    <property type="protein sequence ID" value="OUP68797.1"/>
    <property type="molecule type" value="Genomic_DNA"/>
</dbReference>
<proteinExistence type="predicted"/>
<dbReference type="Proteomes" id="UP000095765">
    <property type="component" value="Unassembled WGS sequence"/>
</dbReference>
<dbReference type="EMBL" id="CZBE01000025">
    <property type="protein sequence ID" value="CUQ08514.1"/>
    <property type="molecule type" value="Genomic_DNA"/>
</dbReference>
<organism evidence="2 5">
    <name type="scientific">Anaerotruncus colihominis</name>
    <dbReference type="NCBI Taxonomy" id="169435"/>
    <lineage>
        <taxon>Bacteria</taxon>
        <taxon>Bacillati</taxon>
        <taxon>Bacillota</taxon>
        <taxon>Clostridia</taxon>
        <taxon>Eubacteriales</taxon>
        <taxon>Oscillospiraceae</taxon>
        <taxon>Anaerotruncus</taxon>
    </lineage>
</organism>
<evidence type="ECO:0000313" key="7">
    <source>
        <dbReference type="Proteomes" id="UP000260828"/>
    </source>
</evidence>
<dbReference type="GeneID" id="72462948"/>
<evidence type="ECO:0000256" key="1">
    <source>
        <dbReference type="SAM" id="MobiDB-lite"/>
    </source>
</evidence>
<reference evidence="3" key="3">
    <citation type="journal article" date="2018" name="BMC Genomics">
        <title>Whole genome sequencing and function prediction of 133 gut anaerobes isolated from chicken caecum in pure cultures.</title>
        <authorList>
            <person name="Medvecky M."/>
            <person name="Cejkova D."/>
            <person name="Polansky O."/>
            <person name="Karasova D."/>
            <person name="Kubasova T."/>
            <person name="Cizek A."/>
            <person name="Rychlik I."/>
        </authorList>
    </citation>
    <scope>NUCLEOTIDE SEQUENCE</scope>
    <source>
        <strain evidence="3">An175</strain>
    </source>
</reference>
<evidence type="ECO:0000313" key="3">
    <source>
        <dbReference type="EMBL" id="OUP68797.1"/>
    </source>
</evidence>
<evidence type="ECO:0000313" key="4">
    <source>
        <dbReference type="EMBL" id="RGE68390.1"/>
    </source>
</evidence>
<evidence type="ECO:0000313" key="6">
    <source>
        <dbReference type="Proteomes" id="UP000196386"/>
    </source>
</evidence>
<name>A0A174TED5_9FIRM</name>
<feature type="region of interest" description="Disordered" evidence="1">
    <location>
        <begin position="101"/>
        <end position="120"/>
    </location>
</feature>
<reference evidence="4 7" key="4">
    <citation type="submission" date="2018-08" db="EMBL/GenBank/DDBJ databases">
        <title>A genome reference for cultivated species of the human gut microbiota.</title>
        <authorList>
            <person name="Zou Y."/>
            <person name="Xue W."/>
            <person name="Luo G."/>
        </authorList>
    </citation>
    <scope>NUCLEOTIDE SEQUENCE [LARGE SCALE GENOMIC DNA]</scope>
    <source>
        <strain evidence="4 7">TF05-12AC</strain>
    </source>
</reference>
<evidence type="ECO:0000313" key="2">
    <source>
        <dbReference type="EMBL" id="CUQ08514.1"/>
    </source>
</evidence>
<dbReference type="AlphaFoldDB" id="A0A174TED5"/>